<gene>
    <name evidence="3" type="ORF">EPA93_38560</name>
</gene>
<feature type="domain" description="FAD-binding" evidence="2">
    <location>
        <begin position="17"/>
        <end position="380"/>
    </location>
</feature>
<evidence type="ECO:0000259" key="2">
    <source>
        <dbReference type="Pfam" id="PF01494"/>
    </source>
</evidence>
<dbReference type="Proteomes" id="UP000290365">
    <property type="component" value="Chromosome"/>
</dbReference>
<evidence type="ECO:0000256" key="1">
    <source>
        <dbReference type="ARBA" id="ARBA00023002"/>
    </source>
</evidence>
<evidence type="ECO:0000313" key="3">
    <source>
        <dbReference type="EMBL" id="QBD81559.1"/>
    </source>
</evidence>
<dbReference type="Pfam" id="PF01494">
    <property type="entry name" value="FAD_binding_3"/>
    <property type="match status" value="1"/>
</dbReference>
<dbReference type="Gene3D" id="3.50.50.60">
    <property type="entry name" value="FAD/NAD(P)-binding domain"/>
    <property type="match status" value="1"/>
</dbReference>
<proteinExistence type="predicted"/>
<dbReference type="GO" id="GO:0071949">
    <property type="term" value="F:FAD binding"/>
    <property type="evidence" value="ECO:0007669"/>
    <property type="project" value="InterPro"/>
</dbReference>
<name>A0A4P6K0I5_KTERU</name>
<dbReference type="NCBIfam" id="NF004829">
    <property type="entry name" value="PRK06183.1-3"/>
    <property type="match status" value="1"/>
</dbReference>
<keyword evidence="1" id="KW-0560">Oxidoreductase</keyword>
<sequence length="574" mass="63818">MNSAKDAPLSTKLDNAVSVIIVGAGPSGLAAANLLGLYGIETLLLERHDGLSTYPKAITIDDEGLRICQAMGLAEAVLADTLSDLEVHYLAGKQYLAHVKPRSHRNGYSLISTFYQPAFEAALLQGLTRFPHVTVLFGHSVEAFAQNGQGLQVHVRAPDGTRLHIPCTYLLACDGGKSMLRQALGISLLPLSWLLPAGLPSADRGHKKRPYGQRWLVVDCHNDEDSSPTAIFFCNPSRPTVTLAAPHGHRRWEFMLLKGEREEDLLQDDNIYALIKQARMQQKEVTHVEYSSPPQIMRSAVYTFHSALANSFVRGNVFLLGDAAHLMPPFSGQGMNSGLRDAHNLCWKLQAVLQGQASSRLLTSYQQERKPHAAQMIRFSAILGKLIMPTSHSLAFLRDTFLRNVQHIAPLRHSITEMRVKPAPRYAQGFLLPAKGRYSRHITGQLLPQPYVLLPEGRRVLCDEVLGPGFALLRLYENPSEAFSHFTHAIWQGLIVRFVCVMPLDTPPDRLTNMQKEHEKTMPIIDIEGKLAEFLGQQHNLCVLVRPDRYVMGAFASEDADRYAQLSGQLLQTK</sequence>
<dbReference type="GO" id="GO:0008688">
    <property type="term" value="F:3-(3-hydroxyphenyl)propionate hydroxylase activity"/>
    <property type="evidence" value="ECO:0007669"/>
    <property type="project" value="TreeGrafter"/>
</dbReference>
<dbReference type="EMBL" id="CP035758">
    <property type="protein sequence ID" value="QBD81559.1"/>
    <property type="molecule type" value="Genomic_DNA"/>
</dbReference>
<dbReference type="SUPFAM" id="SSF51905">
    <property type="entry name" value="FAD/NAD(P)-binding domain"/>
    <property type="match status" value="1"/>
</dbReference>
<dbReference type="AlphaFoldDB" id="A0A4P6K0I5"/>
<reference evidence="3 4" key="1">
    <citation type="submission" date="2019-01" db="EMBL/GenBank/DDBJ databases">
        <title>Ktedonosporobacter rubrisoli SCAWS-G2.</title>
        <authorList>
            <person name="Huang Y."/>
            <person name="Yan B."/>
        </authorList>
    </citation>
    <scope>NUCLEOTIDE SEQUENCE [LARGE SCALE GENOMIC DNA]</scope>
    <source>
        <strain evidence="3 4">SCAWS-G2</strain>
    </source>
</reference>
<dbReference type="OrthoDB" id="9766816at2"/>
<dbReference type="PANTHER" id="PTHR43476:SF3">
    <property type="entry name" value="FAD-BINDING MONOOXYGENASE"/>
    <property type="match status" value="1"/>
</dbReference>
<dbReference type="GO" id="GO:0019622">
    <property type="term" value="P:3-(3-hydroxy)phenylpropionate catabolic process"/>
    <property type="evidence" value="ECO:0007669"/>
    <property type="project" value="TreeGrafter"/>
</dbReference>
<accession>A0A4P6K0I5</accession>
<keyword evidence="4" id="KW-1185">Reference proteome</keyword>
<dbReference type="InterPro" id="IPR050631">
    <property type="entry name" value="PheA/TfdB_FAD_monoxygenase"/>
</dbReference>
<dbReference type="InterPro" id="IPR036188">
    <property type="entry name" value="FAD/NAD-bd_sf"/>
</dbReference>
<dbReference type="InterPro" id="IPR002938">
    <property type="entry name" value="FAD-bd"/>
</dbReference>
<organism evidence="3 4">
    <name type="scientific">Ktedonosporobacter rubrisoli</name>
    <dbReference type="NCBI Taxonomy" id="2509675"/>
    <lineage>
        <taxon>Bacteria</taxon>
        <taxon>Bacillati</taxon>
        <taxon>Chloroflexota</taxon>
        <taxon>Ktedonobacteria</taxon>
        <taxon>Ktedonobacterales</taxon>
        <taxon>Ktedonosporobacteraceae</taxon>
        <taxon>Ktedonosporobacter</taxon>
    </lineage>
</organism>
<dbReference type="KEGG" id="kbs:EPA93_38560"/>
<dbReference type="PRINTS" id="PR00420">
    <property type="entry name" value="RNGMNOXGNASE"/>
</dbReference>
<dbReference type="RefSeq" id="WP_129892620.1">
    <property type="nucleotide sequence ID" value="NZ_CP035758.1"/>
</dbReference>
<dbReference type="Gene3D" id="3.30.70.2450">
    <property type="match status" value="1"/>
</dbReference>
<protein>
    <submittedName>
        <fullName evidence="3">Bifunctional 3-(3-hydroxy-phenyl)propionate/3-hydroxycinnamic acid hydroxylase</fullName>
    </submittedName>
</protein>
<dbReference type="PANTHER" id="PTHR43476">
    <property type="entry name" value="3-(3-HYDROXY-PHENYL)PROPIONATE/3-HYDROXYCINNAMIC ACID HYDROXYLASE"/>
    <property type="match status" value="1"/>
</dbReference>
<evidence type="ECO:0000313" key="4">
    <source>
        <dbReference type="Proteomes" id="UP000290365"/>
    </source>
</evidence>